<dbReference type="AlphaFoldDB" id="A0AAV7F2S6"/>
<dbReference type="EMBL" id="JAINDJ010000003">
    <property type="protein sequence ID" value="KAG9455363.1"/>
    <property type="molecule type" value="Genomic_DNA"/>
</dbReference>
<organism evidence="2 3">
    <name type="scientific">Aristolochia fimbriata</name>
    <name type="common">White veined hardy Dutchman's pipe vine</name>
    <dbReference type="NCBI Taxonomy" id="158543"/>
    <lineage>
        <taxon>Eukaryota</taxon>
        <taxon>Viridiplantae</taxon>
        <taxon>Streptophyta</taxon>
        <taxon>Embryophyta</taxon>
        <taxon>Tracheophyta</taxon>
        <taxon>Spermatophyta</taxon>
        <taxon>Magnoliopsida</taxon>
        <taxon>Magnoliidae</taxon>
        <taxon>Piperales</taxon>
        <taxon>Aristolochiaceae</taxon>
        <taxon>Aristolochia</taxon>
    </lineage>
</organism>
<evidence type="ECO:0000313" key="3">
    <source>
        <dbReference type="Proteomes" id="UP000825729"/>
    </source>
</evidence>
<feature type="region of interest" description="Disordered" evidence="1">
    <location>
        <begin position="93"/>
        <end position="121"/>
    </location>
</feature>
<comment type="caution">
    <text evidence="2">The sequence shown here is derived from an EMBL/GenBank/DDBJ whole genome shotgun (WGS) entry which is preliminary data.</text>
</comment>
<keyword evidence="3" id="KW-1185">Reference proteome</keyword>
<evidence type="ECO:0000256" key="1">
    <source>
        <dbReference type="SAM" id="MobiDB-lite"/>
    </source>
</evidence>
<evidence type="ECO:0000313" key="2">
    <source>
        <dbReference type="EMBL" id="KAG9455363.1"/>
    </source>
</evidence>
<sequence>MPEREREREKQSREHDGETCHVWRKGGYLHSARCALADMLTHSPVALMREAHGTHDAGSPHVGRWVLFLLLSFPFSHSKILVAKKKMRIRESELREGDPGWQGRQLTLLQDSQGRGLKRKG</sequence>
<accession>A0AAV7F2S6</accession>
<feature type="compositionally biased region" description="Polar residues" evidence="1">
    <location>
        <begin position="104"/>
        <end position="113"/>
    </location>
</feature>
<gene>
    <name evidence="2" type="ORF">H6P81_008267</name>
</gene>
<proteinExistence type="predicted"/>
<dbReference type="Proteomes" id="UP000825729">
    <property type="component" value="Unassembled WGS sequence"/>
</dbReference>
<name>A0AAV7F2S6_ARIFI</name>
<reference evidence="2 3" key="1">
    <citation type="submission" date="2021-07" db="EMBL/GenBank/DDBJ databases">
        <title>The Aristolochia fimbriata genome: insights into angiosperm evolution, floral development and chemical biosynthesis.</title>
        <authorList>
            <person name="Jiao Y."/>
        </authorList>
    </citation>
    <scope>NUCLEOTIDE SEQUENCE [LARGE SCALE GENOMIC DNA]</scope>
    <source>
        <strain evidence="2">IBCAS-2021</strain>
        <tissue evidence="2">Leaf</tissue>
    </source>
</reference>
<protein>
    <submittedName>
        <fullName evidence="2">Uncharacterized protein</fullName>
    </submittedName>
</protein>